<name>A0A5J6MNQ1_9PROT</name>
<evidence type="ECO:0000313" key="3">
    <source>
        <dbReference type="Proteomes" id="UP000326202"/>
    </source>
</evidence>
<organism evidence="2 3">
    <name type="scientific">Hypericibacter terrae</name>
    <dbReference type="NCBI Taxonomy" id="2602015"/>
    <lineage>
        <taxon>Bacteria</taxon>
        <taxon>Pseudomonadati</taxon>
        <taxon>Pseudomonadota</taxon>
        <taxon>Alphaproteobacteria</taxon>
        <taxon>Rhodospirillales</taxon>
        <taxon>Dongiaceae</taxon>
        <taxon>Hypericibacter</taxon>
    </lineage>
</organism>
<keyword evidence="1" id="KW-0732">Signal</keyword>
<evidence type="ECO:0008006" key="4">
    <source>
        <dbReference type="Google" id="ProtNLM"/>
    </source>
</evidence>
<accession>A0A5J6MNQ1</accession>
<evidence type="ECO:0000313" key="2">
    <source>
        <dbReference type="EMBL" id="QEX18994.1"/>
    </source>
</evidence>
<gene>
    <name evidence="2" type="ORF">FRZ44_43060</name>
</gene>
<dbReference type="AlphaFoldDB" id="A0A5J6MNQ1"/>
<feature type="chain" id="PRO_5023871655" description="DUF3047 domain-containing protein" evidence="1">
    <location>
        <begin position="24"/>
        <end position="233"/>
    </location>
</feature>
<sequence>MWKFALVAITAVAWLAVAQASGAADASVLYTTDFKGYTGGSVLDWLRSQHFVAKQDADNKSKIALSIQDGALALEAKKRALGLLLNETDIPGARRIRIEWEVGAFPEGVSYDQGIRSEPIMVYTFFGSEKISSGSMLVPDSPYFIGLFLCEAGRTDHPYTGRYFKAGGRYVCANVVKAGDRIITEFDIGDAVKSYFKLGEIPPVSGFAIGIDTDNAKGNATAKSYIRKIEYLN</sequence>
<dbReference type="Proteomes" id="UP000326202">
    <property type="component" value="Chromosome"/>
</dbReference>
<dbReference type="OrthoDB" id="262857at2"/>
<reference evidence="2 3" key="1">
    <citation type="submission" date="2019-08" db="EMBL/GenBank/DDBJ databases">
        <title>Hyperibacter terrae gen. nov., sp. nov. and Hyperibacter viscosus sp. nov., two new members in the family Rhodospirillaceae isolated from the rhizosphere of Hypericum perforatum.</title>
        <authorList>
            <person name="Noviana Z."/>
        </authorList>
    </citation>
    <scope>NUCLEOTIDE SEQUENCE [LARGE SCALE GENOMIC DNA]</scope>
    <source>
        <strain evidence="2 3">R5913</strain>
    </source>
</reference>
<evidence type="ECO:0000256" key="1">
    <source>
        <dbReference type="SAM" id="SignalP"/>
    </source>
</evidence>
<dbReference type="KEGG" id="htq:FRZ44_43060"/>
<proteinExistence type="predicted"/>
<feature type="signal peptide" evidence="1">
    <location>
        <begin position="1"/>
        <end position="23"/>
    </location>
</feature>
<dbReference type="RefSeq" id="WP_151179098.1">
    <property type="nucleotide sequence ID" value="NZ_CP042906.1"/>
</dbReference>
<protein>
    <recommendedName>
        <fullName evidence="4">DUF3047 domain-containing protein</fullName>
    </recommendedName>
</protein>
<dbReference type="EMBL" id="CP042906">
    <property type="protein sequence ID" value="QEX18994.1"/>
    <property type="molecule type" value="Genomic_DNA"/>
</dbReference>
<keyword evidence="3" id="KW-1185">Reference proteome</keyword>